<dbReference type="InterPro" id="IPR006655">
    <property type="entry name" value="Mopterin_OxRdtase_prok_CS"/>
</dbReference>
<dbReference type="InterPro" id="IPR009010">
    <property type="entry name" value="Asp_de-COase-like_dom_sf"/>
</dbReference>
<evidence type="ECO:0000256" key="4">
    <source>
        <dbReference type="SAM" id="MobiDB-lite"/>
    </source>
</evidence>
<organism evidence="6 7">
    <name type="scientific">Pyrolobus fumarii (strain DSM 11204 / 1A)</name>
    <dbReference type="NCBI Taxonomy" id="694429"/>
    <lineage>
        <taxon>Archaea</taxon>
        <taxon>Thermoproteota</taxon>
        <taxon>Thermoprotei</taxon>
        <taxon>Desulfurococcales</taxon>
        <taxon>Pyrodictiaceae</taxon>
        <taxon>Pyrolobus</taxon>
    </lineage>
</organism>
<evidence type="ECO:0000256" key="1">
    <source>
        <dbReference type="ARBA" id="ARBA00022723"/>
    </source>
</evidence>
<dbReference type="PROSITE" id="PS00490">
    <property type="entry name" value="MOLYBDOPTERIN_PROK_2"/>
    <property type="match status" value="1"/>
</dbReference>
<dbReference type="eggNOG" id="arCOG01492">
    <property type="taxonomic scope" value="Archaea"/>
</dbReference>
<dbReference type="SUPFAM" id="SSF53706">
    <property type="entry name" value="Formate dehydrogenase/DMSO reductase, domains 1-3"/>
    <property type="match status" value="1"/>
</dbReference>
<dbReference type="GO" id="GO:0046872">
    <property type="term" value="F:metal ion binding"/>
    <property type="evidence" value="ECO:0007669"/>
    <property type="project" value="UniProtKB-KW"/>
</dbReference>
<dbReference type="PANTHER" id="PTHR43105">
    <property type="entry name" value="RESPIRATORY NITRATE REDUCTASE"/>
    <property type="match status" value="1"/>
</dbReference>
<dbReference type="GO" id="GO:0003954">
    <property type="term" value="F:NADH dehydrogenase activity"/>
    <property type="evidence" value="ECO:0007669"/>
    <property type="project" value="TreeGrafter"/>
</dbReference>
<dbReference type="EMBL" id="CP002838">
    <property type="protein sequence ID" value="AEM38614.1"/>
    <property type="molecule type" value="Genomic_DNA"/>
</dbReference>
<gene>
    <name evidence="6" type="ordered locus">Pyrfu_0745</name>
</gene>
<dbReference type="Proteomes" id="UP000001037">
    <property type="component" value="Chromosome"/>
</dbReference>
<dbReference type="Gene3D" id="2.40.40.20">
    <property type="match status" value="1"/>
</dbReference>
<dbReference type="Gene3D" id="3.40.228.10">
    <property type="entry name" value="Dimethylsulfoxide Reductase, domain 2"/>
    <property type="match status" value="1"/>
</dbReference>
<dbReference type="HOGENOM" id="CLU_000422_13_3_2"/>
<dbReference type="STRING" id="694429.Pyrfu_0745"/>
<dbReference type="CDD" id="cd02775">
    <property type="entry name" value="MopB_CT"/>
    <property type="match status" value="1"/>
</dbReference>
<keyword evidence="2" id="KW-0408">Iron</keyword>
<evidence type="ECO:0000259" key="5">
    <source>
        <dbReference type="Pfam" id="PF00384"/>
    </source>
</evidence>
<dbReference type="AlphaFoldDB" id="G0EDC9"/>
<dbReference type="GO" id="GO:0051536">
    <property type="term" value="F:iron-sulfur cluster binding"/>
    <property type="evidence" value="ECO:0007669"/>
    <property type="project" value="UniProtKB-KW"/>
</dbReference>
<dbReference type="PANTHER" id="PTHR43105:SF10">
    <property type="entry name" value="NADH-QUINONE OXIDOREDUCTASE SUBUNIT G"/>
    <property type="match status" value="1"/>
</dbReference>
<evidence type="ECO:0000313" key="7">
    <source>
        <dbReference type="Proteomes" id="UP000001037"/>
    </source>
</evidence>
<keyword evidence="7" id="KW-1185">Reference proteome</keyword>
<feature type="region of interest" description="Disordered" evidence="4">
    <location>
        <begin position="1"/>
        <end position="35"/>
    </location>
</feature>
<protein>
    <submittedName>
        <fullName evidence="6">Molybdopterin oxidoreductase</fullName>
    </submittedName>
</protein>
<feature type="domain" description="Molybdopterin oxidoreductase" evidence="5">
    <location>
        <begin position="92"/>
        <end position="509"/>
    </location>
</feature>
<dbReference type="GO" id="GO:0016020">
    <property type="term" value="C:membrane"/>
    <property type="evidence" value="ECO:0007669"/>
    <property type="project" value="TreeGrafter"/>
</dbReference>
<keyword evidence="3" id="KW-0411">Iron-sulfur</keyword>
<evidence type="ECO:0000256" key="3">
    <source>
        <dbReference type="ARBA" id="ARBA00023014"/>
    </source>
</evidence>
<feature type="compositionally biased region" description="Basic and acidic residues" evidence="4">
    <location>
        <begin position="16"/>
        <end position="28"/>
    </location>
</feature>
<dbReference type="InterPro" id="IPR050123">
    <property type="entry name" value="Prok_molybdopt-oxidoreductase"/>
</dbReference>
<keyword evidence="1" id="KW-0479">Metal-binding</keyword>
<dbReference type="KEGG" id="pfm:Pyrfu_0745"/>
<dbReference type="InParanoid" id="G0EDC9"/>
<dbReference type="Gene3D" id="3.40.50.740">
    <property type="match status" value="1"/>
</dbReference>
<evidence type="ECO:0000313" key="6">
    <source>
        <dbReference type="EMBL" id="AEM38614.1"/>
    </source>
</evidence>
<proteinExistence type="predicted"/>
<dbReference type="GO" id="GO:0022904">
    <property type="term" value="P:respiratory electron transport chain"/>
    <property type="evidence" value="ECO:0007669"/>
    <property type="project" value="TreeGrafter"/>
</dbReference>
<reference evidence="6 7" key="1">
    <citation type="journal article" date="2011" name="Stand. Genomic Sci.">
        <title>Complete genome sequence of the hyperthermophilic chemolithoautotroph Pyrolobus fumarii type strain (1A).</title>
        <authorList>
            <person name="Anderson I."/>
            <person name="Goker M."/>
            <person name="Nolan M."/>
            <person name="Lucas S."/>
            <person name="Hammon N."/>
            <person name="Deshpande S."/>
            <person name="Cheng J.F."/>
            <person name="Tapia R."/>
            <person name="Han C."/>
            <person name="Goodwin L."/>
            <person name="Pitluck S."/>
            <person name="Huntemann M."/>
            <person name="Liolios K."/>
            <person name="Ivanova N."/>
            <person name="Pagani I."/>
            <person name="Mavromatis K."/>
            <person name="Ovchinikova G."/>
            <person name="Pati A."/>
            <person name="Chen A."/>
            <person name="Palaniappan K."/>
            <person name="Land M."/>
            <person name="Hauser L."/>
            <person name="Brambilla E.M."/>
            <person name="Huber H."/>
            <person name="Yasawong M."/>
            <person name="Rohde M."/>
            <person name="Spring S."/>
            <person name="Abt B."/>
            <person name="Sikorski J."/>
            <person name="Wirth R."/>
            <person name="Detter J.C."/>
            <person name="Woyke T."/>
            <person name="Bristow J."/>
            <person name="Eisen J.A."/>
            <person name="Markowitz V."/>
            <person name="Hugenholtz P."/>
            <person name="Kyrpides N.C."/>
            <person name="Klenk H.P."/>
            <person name="Lapidus A."/>
        </authorList>
    </citation>
    <scope>NUCLEOTIDE SEQUENCE [LARGE SCALE GENOMIC DNA]</scope>
    <source>
        <strain evidence="7">DSM 11204 / 1A</strain>
    </source>
</reference>
<sequence length="670" mass="72433">MLTRPGKPGLCGPPIHEPHESGTGEGEPHNPFTGRAAGASDLEASIVCPYCGVGCKLKLVDSNAVGANGVSGGMLCARGRSIASGYLESKRRLRRPLVRVGSELREASWSEALEKAAKLLRDVVAAHGGWDAVGFIGGSKLFNEEAFALQKLARMLGSPHVDTCSRLCHFPTLSVLVETLGFGGLTAPLSEMLDSQAILVVGWNGAVTAPVLFARYVLGAVRRGAKLVAVDVWRSETARAAHVWLRVYPRGDSLLLAALARVLADRGIAPEAKENIENLDEVLASLAEIDPEATARAAGSDPALVEEAARLLDVERGSVLWGMGLTQHVEPRPAISWAVTIAALRGWLWRRGCVVGGVRGQANVQGVNDMGVLPEFLPGYQRVDDPEVRKIFEEAWGVKLPESSGLPETMMLEEAGRRVRAMVIFAENSGASHPSGVEQLSKLDALIVVDVVRSETAELADVVLPAAAWGEKEGSATNTEGRVQWSSAVREPPAESKPDLVIIKSLAERLGVGEKIPWSNPREVHPEIERLVPRYRGFSKAVAERGEYLLPRRVSRIRVRLYPPVEPVVPDGDRKVLVTARDPVSYCTNAMLDVSGELYARVNPKEAGAGHARLETERGAIRLRLIPDENVPEGIIVAPWHYGLNAVLPRRIDCATRIMELKSVWVKLAE</sequence>
<dbReference type="InterPro" id="IPR006656">
    <property type="entry name" value="Mopterin_OxRdtase"/>
</dbReference>
<dbReference type="Pfam" id="PF00384">
    <property type="entry name" value="Molybdopterin"/>
    <property type="match status" value="1"/>
</dbReference>
<accession>G0EDC9</accession>
<evidence type="ECO:0000256" key="2">
    <source>
        <dbReference type="ARBA" id="ARBA00023004"/>
    </source>
</evidence>
<dbReference type="FunCoup" id="G0EDC9">
    <property type="interactions" value="178"/>
</dbReference>
<name>G0EDC9_PYRF1</name>
<dbReference type="SUPFAM" id="SSF50692">
    <property type="entry name" value="ADC-like"/>
    <property type="match status" value="1"/>
</dbReference>